<dbReference type="Pfam" id="PF00135">
    <property type="entry name" value="COesterase"/>
    <property type="match status" value="1"/>
</dbReference>
<gene>
    <name evidence="12" type="ORF">DGAL_LOCUS14136</name>
</gene>
<evidence type="ECO:0000256" key="9">
    <source>
        <dbReference type="PIRSR" id="PIRSR600997-1"/>
    </source>
</evidence>
<evidence type="ECO:0000256" key="8">
    <source>
        <dbReference type="ARBA" id="ARBA00048484"/>
    </source>
</evidence>
<comment type="caution">
    <text evidence="12">The sequence shown here is derived from an EMBL/GenBank/DDBJ whole genome shotgun (WGS) entry which is preliminary data.</text>
</comment>
<dbReference type="PROSITE" id="PS00941">
    <property type="entry name" value="CARBOXYLESTERASE_B_2"/>
    <property type="match status" value="1"/>
</dbReference>
<evidence type="ECO:0000256" key="5">
    <source>
        <dbReference type="ARBA" id="ARBA00022867"/>
    </source>
</evidence>
<reference evidence="12" key="1">
    <citation type="submission" date="2021-11" db="EMBL/GenBank/DDBJ databases">
        <authorList>
            <person name="Schell T."/>
        </authorList>
    </citation>
    <scope>NUCLEOTIDE SEQUENCE</scope>
    <source>
        <strain evidence="12">M5</strain>
    </source>
</reference>
<keyword evidence="5" id="KW-0531">Neurotransmitter degradation</keyword>
<dbReference type="GO" id="GO:0005886">
    <property type="term" value="C:plasma membrane"/>
    <property type="evidence" value="ECO:0007669"/>
    <property type="project" value="TreeGrafter"/>
</dbReference>
<feature type="active site" description="Charge relay system" evidence="9">
    <location>
        <position position="573"/>
    </location>
</feature>
<dbReference type="EMBL" id="CAKKLH010000303">
    <property type="protein sequence ID" value="CAH0110566.1"/>
    <property type="molecule type" value="Genomic_DNA"/>
</dbReference>
<dbReference type="PRINTS" id="PR00878">
    <property type="entry name" value="CHOLNESTRASE"/>
</dbReference>
<keyword evidence="10" id="KW-0812">Transmembrane</keyword>
<dbReference type="InterPro" id="IPR050654">
    <property type="entry name" value="AChE-related_enzymes"/>
</dbReference>
<dbReference type="SUPFAM" id="SSF53474">
    <property type="entry name" value="alpha/beta-Hydrolases"/>
    <property type="match status" value="1"/>
</dbReference>
<feature type="active site" description="Acyl-ester intermediate" evidence="9">
    <location>
        <position position="330"/>
    </location>
</feature>
<evidence type="ECO:0000256" key="3">
    <source>
        <dbReference type="ARBA" id="ARBA00022487"/>
    </source>
</evidence>
<name>A0A8J2S6W6_9CRUS</name>
<dbReference type="InterPro" id="IPR029058">
    <property type="entry name" value="AB_hydrolase_fold"/>
</dbReference>
<dbReference type="InterPro" id="IPR002018">
    <property type="entry name" value="CarbesteraseB"/>
</dbReference>
<dbReference type="GO" id="GO:0006581">
    <property type="term" value="P:acetylcholine catabolic process"/>
    <property type="evidence" value="ECO:0007669"/>
    <property type="project" value="TreeGrafter"/>
</dbReference>
<dbReference type="GO" id="GO:0019695">
    <property type="term" value="P:choline metabolic process"/>
    <property type="evidence" value="ECO:0007669"/>
    <property type="project" value="TreeGrafter"/>
</dbReference>
<dbReference type="FunFam" id="3.40.50.1820:FF:000029">
    <property type="entry name" value="Acetylcholinesterase"/>
    <property type="match status" value="1"/>
</dbReference>
<dbReference type="OrthoDB" id="408631at2759"/>
<feature type="transmembrane region" description="Helical" evidence="10">
    <location>
        <begin position="7"/>
        <end position="24"/>
    </location>
</feature>
<dbReference type="CDD" id="cd00312">
    <property type="entry name" value="Esterase_lipase"/>
    <property type="match status" value="1"/>
</dbReference>
<keyword evidence="4" id="KW-0378">Hydrolase</keyword>
<dbReference type="PANTHER" id="PTHR43918">
    <property type="entry name" value="ACETYLCHOLINESTERASE"/>
    <property type="match status" value="1"/>
</dbReference>
<dbReference type="AlphaFoldDB" id="A0A8J2S6W6"/>
<proteinExistence type="inferred from homology"/>
<evidence type="ECO:0000256" key="7">
    <source>
        <dbReference type="ARBA" id="ARBA00023180"/>
    </source>
</evidence>
<keyword evidence="6" id="KW-1015">Disulfide bond</keyword>
<evidence type="ECO:0000256" key="6">
    <source>
        <dbReference type="ARBA" id="ARBA00023157"/>
    </source>
</evidence>
<evidence type="ECO:0000256" key="1">
    <source>
        <dbReference type="ARBA" id="ARBA00005964"/>
    </source>
</evidence>
<accession>A0A8J2S6W6</accession>
<dbReference type="PANTHER" id="PTHR43918:SF13">
    <property type="entry name" value="ACETYLCHOLINESTERASE"/>
    <property type="match status" value="1"/>
</dbReference>
<dbReference type="PROSITE" id="PS00122">
    <property type="entry name" value="CARBOXYLESTERASE_B_1"/>
    <property type="match status" value="1"/>
</dbReference>
<evidence type="ECO:0000313" key="12">
    <source>
        <dbReference type="EMBL" id="CAH0110566.1"/>
    </source>
</evidence>
<feature type="active site" description="Charge relay system" evidence="9">
    <location>
        <position position="459"/>
    </location>
</feature>
<dbReference type="InterPro" id="IPR019826">
    <property type="entry name" value="Carboxylesterase_B_AS"/>
</dbReference>
<keyword evidence="10" id="KW-1133">Transmembrane helix</keyword>
<evidence type="ECO:0000313" key="13">
    <source>
        <dbReference type="Proteomes" id="UP000789390"/>
    </source>
</evidence>
<dbReference type="GO" id="GO:0003990">
    <property type="term" value="F:acetylcholinesterase activity"/>
    <property type="evidence" value="ECO:0007669"/>
    <property type="project" value="UniProtKB-EC"/>
</dbReference>
<dbReference type="Proteomes" id="UP000789390">
    <property type="component" value="Unassembled WGS sequence"/>
</dbReference>
<evidence type="ECO:0000256" key="10">
    <source>
        <dbReference type="SAM" id="Phobius"/>
    </source>
</evidence>
<evidence type="ECO:0000256" key="2">
    <source>
        <dbReference type="ARBA" id="ARBA00013276"/>
    </source>
</evidence>
<evidence type="ECO:0000256" key="4">
    <source>
        <dbReference type="ARBA" id="ARBA00022801"/>
    </source>
</evidence>
<sequence length="718" mass="80916">MGIKNTWSLLLIVTGFVVVILQWIQCCSCQHLAGSDYRLGGGQRPTDNITVLVSSSDNRKDDDDVSIIQGPFVPYHQESARAAHQWNENQAQQQIFQVKEEEEEKRVRRDDYKGRPTVDKDNSRLLVQTLNGLVRGTTKSALGETVDVFLGIPFAKPPIGNLRFKKPVPIDPWQGVYDAQHLPNSCQQERYDVFPGFRGEEMWNPNTLISEDCLYLNLWVPTKLRRTTTSNNSNSNNSNGTVLIWIYGGGYMSGTSTLEVYDALILAATNDIIVVSFNYRVGAFGFLYLNDEDAPGNMGLYDQALAIKWIKDNIRSFGGDPNSLTLFGESAGAGSVSVHLLSPISGHLARRAIMQSGSVNAPWSYMTAETSKKIAMALVNDVGCNSSMVGIDTTSVMECMRAVEAKNLSLIQWNSYWGILGFPSAPTIDGVFLPKHPKDMLKEGGFSDAEILVGTNQDEGTYFILYDFIQYFKKDDPSVLEREKFLEIINTIFKTWSQLEREAIIFQYTDWDHIENGYLNQKMIGDVVGDYYFTCPTNYFAQKFAEHGTNVYYYHFTQRSSTNPWGQWMGVMHADEVEYVFGHPLNMSRDYTASERELSRRVMKYFATFAKTGKPVADDTLWPIYSRNEPRYFILNGEVRGIGHGPRATACAFWNEFMPLITARQSTNQCDPDVLLSLRGTASSIPKSSGCSGIFPVMLCWLIMAIYTPTFEKMIITF</sequence>
<organism evidence="12 13">
    <name type="scientific">Daphnia galeata</name>
    <dbReference type="NCBI Taxonomy" id="27404"/>
    <lineage>
        <taxon>Eukaryota</taxon>
        <taxon>Metazoa</taxon>
        <taxon>Ecdysozoa</taxon>
        <taxon>Arthropoda</taxon>
        <taxon>Crustacea</taxon>
        <taxon>Branchiopoda</taxon>
        <taxon>Diplostraca</taxon>
        <taxon>Cladocera</taxon>
        <taxon>Anomopoda</taxon>
        <taxon>Daphniidae</taxon>
        <taxon>Daphnia</taxon>
    </lineage>
</organism>
<dbReference type="EC" id="3.1.1.7" evidence="2"/>
<dbReference type="SMR" id="A0A8J2S6W6"/>
<comment type="catalytic activity">
    <reaction evidence="8">
        <text>acetylcholine + H2O = choline + acetate + H(+)</text>
        <dbReference type="Rhea" id="RHEA:17561"/>
        <dbReference type="ChEBI" id="CHEBI:15354"/>
        <dbReference type="ChEBI" id="CHEBI:15355"/>
        <dbReference type="ChEBI" id="CHEBI:15377"/>
        <dbReference type="ChEBI" id="CHEBI:15378"/>
        <dbReference type="ChEBI" id="CHEBI:30089"/>
        <dbReference type="EC" id="3.1.1.7"/>
    </reaction>
</comment>
<dbReference type="GO" id="GO:0005615">
    <property type="term" value="C:extracellular space"/>
    <property type="evidence" value="ECO:0007669"/>
    <property type="project" value="TreeGrafter"/>
</dbReference>
<keyword evidence="10" id="KW-0472">Membrane</keyword>
<keyword evidence="3" id="KW-0719">Serine esterase</keyword>
<dbReference type="InterPro" id="IPR019819">
    <property type="entry name" value="Carboxylesterase_B_CS"/>
</dbReference>
<protein>
    <recommendedName>
        <fullName evidence="2">acetylcholinesterase</fullName>
        <ecNumber evidence="2">3.1.1.7</ecNumber>
    </recommendedName>
</protein>
<keyword evidence="7" id="KW-0325">Glycoprotein</keyword>
<dbReference type="Gene3D" id="3.40.50.1820">
    <property type="entry name" value="alpha/beta hydrolase"/>
    <property type="match status" value="1"/>
</dbReference>
<dbReference type="InterPro" id="IPR000997">
    <property type="entry name" value="Cholinesterase"/>
</dbReference>
<feature type="domain" description="Carboxylesterase type B" evidence="11">
    <location>
        <begin position="126"/>
        <end position="654"/>
    </location>
</feature>
<comment type="similarity">
    <text evidence="1">Belongs to the type-B carboxylesterase/lipase family.</text>
</comment>
<keyword evidence="13" id="KW-1185">Reference proteome</keyword>
<evidence type="ECO:0000259" key="11">
    <source>
        <dbReference type="Pfam" id="PF00135"/>
    </source>
</evidence>